<evidence type="ECO:0000313" key="1">
    <source>
        <dbReference type="EMBL" id="MBB5255062.1"/>
    </source>
</evidence>
<dbReference type="AlphaFoldDB" id="A0A7J9RXT1"/>
<dbReference type="Proteomes" id="UP000582213">
    <property type="component" value="Unassembled WGS sequence"/>
</dbReference>
<name>A0A7J9RXT1_SULOH</name>
<evidence type="ECO:0000313" key="2">
    <source>
        <dbReference type="Proteomes" id="UP000582213"/>
    </source>
</evidence>
<accession>A0A7J9RXT1</accession>
<reference evidence="1 2" key="1">
    <citation type="submission" date="2020-08" db="EMBL/GenBank/DDBJ databases">
        <title>Genomic Encyclopedia of Type Strains, Phase IV (KMG-IV): sequencing the most valuable type-strain genomes for metagenomic binning, comparative biology and taxonomic classification.</title>
        <authorList>
            <person name="Goeker M."/>
        </authorList>
    </citation>
    <scope>NUCLEOTIDE SEQUENCE [LARGE SCALE GENOMIC DNA]</scope>
    <source>
        <strain evidence="1 2">DSM 12421</strain>
    </source>
</reference>
<sequence length="33" mass="3823">MIGNKNKKQKIKVILINGINIVTFYGKRILLNH</sequence>
<gene>
    <name evidence="1" type="ORF">HNQ62_002837</name>
</gene>
<protein>
    <submittedName>
        <fullName evidence="1">Uncharacterized protein</fullName>
    </submittedName>
</protein>
<proteinExistence type="predicted"/>
<organism evidence="1 2">
    <name type="scientific">Sulfurisphaera ohwakuensis</name>
    <dbReference type="NCBI Taxonomy" id="69656"/>
    <lineage>
        <taxon>Archaea</taxon>
        <taxon>Thermoproteota</taxon>
        <taxon>Thermoprotei</taxon>
        <taxon>Sulfolobales</taxon>
        <taxon>Sulfolobaceae</taxon>
        <taxon>Sulfurisphaera</taxon>
    </lineage>
</organism>
<dbReference type="EMBL" id="JACHFY010000039">
    <property type="protein sequence ID" value="MBB5255062.1"/>
    <property type="molecule type" value="Genomic_DNA"/>
</dbReference>
<comment type="caution">
    <text evidence="1">The sequence shown here is derived from an EMBL/GenBank/DDBJ whole genome shotgun (WGS) entry which is preliminary data.</text>
</comment>